<comment type="caution">
    <text evidence="2">The sequence shown here is derived from an EMBL/GenBank/DDBJ whole genome shotgun (WGS) entry which is preliminary data.</text>
</comment>
<dbReference type="AlphaFoldDB" id="A0AAV4B887"/>
<proteinExistence type="predicted"/>
<keyword evidence="3" id="KW-1185">Reference proteome</keyword>
<evidence type="ECO:0000256" key="1">
    <source>
        <dbReference type="SAM" id="MobiDB-lite"/>
    </source>
</evidence>
<name>A0AAV4B887_9GAST</name>
<dbReference type="Proteomes" id="UP000735302">
    <property type="component" value="Unassembled WGS sequence"/>
</dbReference>
<organism evidence="2 3">
    <name type="scientific">Plakobranchus ocellatus</name>
    <dbReference type="NCBI Taxonomy" id="259542"/>
    <lineage>
        <taxon>Eukaryota</taxon>
        <taxon>Metazoa</taxon>
        <taxon>Spiralia</taxon>
        <taxon>Lophotrochozoa</taxon>
        <taxon>Mollusca</taxon>
        <taxon>Gastropoda</taxon>
        <taxon>Heterobranchia</taxon>
        <taxon>Euthyneura</taxon>
        <taxon>Panpulmonata</taxon>
        <taxon>Sacoglossa</taxon>
        <taxon>Placobranchoidea</taxon>
        <taxon>Plakobranchidae</taxon>
        <taxon>Plakobranchus</taxon>
    </lineage>
</organism>
<dbReference type="EMBL" id="BLXT01004630">
    <property type="protein sequence ID" value="GFO15818.1"/>
    <property type="molecule type" value="Genomic_DNA"/>
</dbReference>
<evidence type="ECO:0000313" key="3">
    <source>
        <dbReference type="Proteomes" id="UP000735302"/>
    </source>
</evidence>
<reference evidence="2 3" key="1">
    <citation type="journal article" date="2021" name="Elife">
        <title>Chloroplast acquisition without the gene transfer in kleptoplastic sea slugs, Plakobranchus ocellatus.</title>
        <authorList>
            <person name="Maeda T."/>
            <person name="Takahashi S."/>
            <person name="Yoshida T."/>
            <person name="Shimamura S."/>
            <person name="Takaki Y."/>
            <person name="Nagai Y."/>
            <person name="Toyoda A."/>
            <person name="Suzuki Y."/>
            <person name="Arimoto A."/>
            <person name="Ishii H."/>
            <person name="Satoh N."/>
            <person name="Nishiyama T."/>
            <person name="Hasebe M."/>
            <person name="Maruyama T."/>
            <person name="Minagawa J."/>
            <person name="Obokata J."/>
            <person name="Shigenobu S."/>
        </authorList>
    </citation>
    <scope>NUCLEOTIDE SEQUENCE [LARGE SCALE GENOMIC DNA]</scope>
</reference>
<sequence length="91" mass="9876">MLDTKGIFSPFCGSVAIKDDLQCAEGTDINHTWFLYIASPQQGDLRLLDPTSDQGAGRGARTRDRRFPANLRADSLTTVPPTPRITLGQGS</sequence>
<gene>
    <name evidence="2" type="ORF">PoB_004232300</name>
</gene>
<evidence type="ECO:0000313" key="2">
    <source>
        <dbReference type="EMBL" id="GFO15818.1"/>
    </source>
</evidence>
<protein>
    <submittedName>
        <fullName evidence="2">Uncharacterized protein</fullName>
    </submittedName>
</protein>
<feature type="region of interest" description="Disordered" evidence="1">
    <location>
        <begin position="47"/>
        <end position="91"/>
    </location>
</feature>
<accession>A0AAV4B887</accession>